<feature type="compositionally biased region" description="Basic and acidic residues" evidence="1">
    <location>
        <begin position="98"/>
        <end position="107"/>
    </location>
</feature>
<dbReference type="InParanoid" id="A0A6P8S1U8"/>
<dbReference type="Proteomes" id="UP000515159">
    <property type="component" value="Chromosome 8"/>
</dbReference>
<dbReference type="Pfam" id="PF15334">
    <property type="entry name" value="AIB"/>
    <property type="match status" value="1"/>
</dbReference>
<reference evidence="3" key="1">
    <citation type="submission" date="2025-08" db="UniProtKB">
        <authorList>
            <consortium name="RefSeq"/>
        </authorList>
    </citation>
    <scope>IDENTIFICATION</scope>
</reference>
<feature type="region of interest" description="Disordered" evidence="1">
    <location>
        <begin position="70"/>
        <end position="107"/>
    </location>
</feature>
<sequence>MSREAPEACGVWLDTSRLKKRQTLLIGPTSKLLSPFLRRTVSAHTAYEFTQTKAIRPCIKQTTISSFFIPKPAGKENTKAGPAAQSLPARTWKSSKRKGNENYKEPCHKKSSTEFFQGIAERDKLCFRSETPKTKEWDYNPVSQLQEDQQSDFNLAPKLKKTQIQDHTLVPVPHQLTDQNMFLKSSYEVWSNAAASMPCGRQEHSNLGENEDYGSQLDFTQDSEGNHVLAHKSKHDSVSLGEGISNRKITTVEKSSSALGNQQSNLNTKHYNRHGESSVSDLQILNQLQCETSLKDQWDWENNDPTEMERDFYPTGKERSTLECQQGVSRFPWERESPGIEFMSHEEEQIVSASQLFTQDSQGHKVISHHYLHGIPRKKVLALHDRTNQFQSSNIKALPLRDSCRMFSCSTTEAFINPQALELQSHPSFLFTQDSEGNTVIKHG</sequence>
<feature type="region of interest" description="Disordered" evidence="1">
    <location>
        <begin position="254"/>
        <end position="273"/>
    </location>
</feature>
<keyword evidence="2" id="KW-1185">Reference proteome</keyword>
<organism evidence="2 3">
    <name type="scientific">Geotrypetes seraphini</name>
    <name type="common">Gaboon caecilian</name>
    <name type="synonym">Caecilia seraphini</name>
    <dbReference type="NCBI Taxonomy" id="260995"/>
    <lineage>
        <taxon>Eukaryota</taxon>
        <taxon>Metazoa</taxon>
        <taxon>Chordata</taxon>
        <taxon>Craniata</taxon>
        <taxon>Vertebrata</taxon>
        <taxon>Euteleostomi</taxon>
        <taxon>Amphibia</taxon>
        <taxon>Gymnophiona</taxon>
        <taxon>Geotrypetes</taxon>
    </lineage>
</organism>
<dbReference type="PANTHER" id="PTHR14526">
    <property type="entry name" value="AURORA KINASE A AND NINEIN-INTERACTING PROTEIN"/>
    <property type="match status" value="1"/>
</dbReference>
<proteinExistence type="predicted"/>
<feature type="compositionally biased region" description="Polar residues" evidence="1">
    <location>
        <begin position="254"/>
        <end position="269"/>
    </location>
</feature>
<evidence type="ECO:0000313" key="2">
    <source>
        <dbReference type="Proteomes" id="UP000515159"/>
    </source>
</evidence>
<dbReference type="AlphaFoldDB" id="A0A6P8S1U8"/>
<evidence type="ECO:0000313" key="3">
    <source>
        <dbReference type="RefSeq" id="XP_033812135.1"/>
    </source>
</evidence>
<protein>
    <submittedName>
        <fullName evidence="3">Aurora kinase A and ninein-interacting protein-like</fullName>
    </submittedName>
</protein>
<dbReference type="GO" id="GO:0000922">
    <property type="term" value="C:spindle pole"/>
    <property type="evidence" value="ECO:0007669"/>
    <property type="project" value="TreeGrafter"/>
</dbReference>
<gene>
    <name evidence="3" type="primary">LOC117365639</name>
</gene>
<dbReference type="InterPro" id="IPR029286">
    <property type="entry name" value="AUNIP"/>
</dbReference>
<dbReference type="GO" id="GO:0005813">
    <property type="term" value="C:centrosome"/>
    <property type="evidence" value="ECO:0007669"/>
    <property type="project" value="TreeGrafter"/>
</dbReference>
<evidence type="ECO:0000256" key="1">
    <source>
        <dbReference type="SAM" id="MobiDB-lite"/>
    </source>
</evidence>
<dbReference type="PANTHER" id="PTHR14526:SF2">
    <property type="entry name" value="AURORA KINASE A AND NINEIN-INTERACTING PROTEIN"/>
    <property type="match status" value="1"/>
</dbReference>
<name>A0A6P8S1U8_GEOSA</name>
<dbReference type="KEGG" id="gsh:117365639"/>
<dbReference type="FunCoup" id="A0A6P8S1U8">
    <property type="interactions" value="197"/>
</dbReference>
<dbReference type="GO" id="GO:0007051">
    <property type="term" value="P:spindle organization"/>
    <property type="evidence" value="ECO:0007669"/>
    <property type="project" value="TreeGrafter"/>
</dbReference>
<dbReference type="OrthoDB" id="9946974at2759"/>
<accession>A0A6P8S1U8</accession>
<dbReference type="RefSeq" id="XP_033812135.1">
    <property type="nucleotide sequence ID" value="XM_033956244.1"/>
</dbReference>
<dbReference type="GeneID" id="117365639"/>